<name>A0A0L6JJ02_9FIRM</name>
<reference evidence="1" key="1">
    <citation type="submission" date="2015-07" db="EMBL/GenBank/DDBJ databases">
        <title>MeaNS - Measles Nucleotide Surveillance Program.</title>
        <authorList>
            <person name="Tran T."/>
            <person name="Druce J."/>
        </authorList>
    </citation>
    <scope>NUCLEOTIDE SEQUENCE</scope>
    <source>
        <strain evidence="1">DSM 2933</strain>
    </source>
</reference>
<comment type="caution">
    <text evidence="1">The sequence shown here is derived from an EMBL/GenBank/DDBJ whole genome shotgun (WGS) entry which is preliminary data.</text>
</comment>
<gene>
    <name evidence="1" type="ORF">Bccel_0955</name>
    <name evidence="2" type="ORF">Bccel_0970</name>
</gene>
<keyword evidence="3" id="KW-1185">Reference proteome</keyword>
<evidence type="ECO:0000313" key="2">
    <source>
        <dbReference type="EMBL" id="KNY25710.1"/>
    </source>
</evidence>
<protein>
    <submittedName>
        <fullName evidence="1">Uncharacterized protein</fullName>
    </submittedName>
</protein>
<dbReference type="EMBL" id="LGTC01000001">
    <property type="protein sequence ID" value="KNY25695.1"/>
    <property type="molecule type" value="Genomic_DNA"/>
</dbReference>
<dbReference type="Proteomes" id="UP000036923">
    <property type="component" value="Unassembled WGS sequence"/>
</dbReference>
<reference evidence="3" key="2">
    <citation type="submission" date="2015-07" db="EMBL/GenBank/DDBJ databases">
        <title>Near-Complete Genome Sequence of the Cellulolytic Bacterium Bacteroides (Pseudobacteroides) cellulosolvens ATCC 35603.</title>
        <authorList>
            <person name="Dassa B."/>
            <person name="Utturkar S.M."/>
            <person name="Klingeman D.M."/>
            <person name="Hurt R.A."/>
            <person name="Keller M."/>
            <person name="Xu J."/>
            <person name="Reddy Y.H.K."/>
            <person name="Borovok I."/>
            <person name="Grinberg I.R."/>
            <person name="Lamed R."/>
            <person name="Zhivin O."/>
            <person name="Bayer E.A."/>
            <person name="Brown S.D."/>
        </authorList>
    </citation>
    <scope>NUCLEOTIDE SEQUENCE [LARGE SCALE GENOMIC DNA]</scope>
    <source>
        <strain evidence="3">DSM 2933</strain>
    </source>
</reference>
<dbReference type="AlphaFoldDB" id="A0A0L6JJ02"/>
<proteinExistence type="predicted"/>
<dbReference type="EMBL" id="LGTC01000001">
    <property type="protein sequence ID" value="KNY25710.1"/>
    <property type="molecule type" value="Genomic_DNA"/>
</dbReference>
<accession>A0A0L6JJ02</accession>
<evidence type="ECO:0000313" key="3">
    <source>
        <dbReference type="Proteomes" id="UP000036923"/>
    </source>
</evidence>
<sequence length="70" mass="8497">MNIEFNGKSIANYKLEVSQIELWEIKNAIKRKLKKEREFIDEMYTENQDEEFEKSNRTLILMLESIEKII</sequence>
<organism evidence="1 3">
    <name type="scientific">Pseudobacteroides cellulosolvens ATCC 35603 = DSM 2933</name>
    <dbReference type="NCBI Taxonomy" id="398512"/>
    <lineage>
        <taxon>Bacteria</taxon>
        <taxon>Bacillati</taxon>
        <taxon>Bacillota</taxon>
        <taxon>Clostridia</taxon>
        <taxon>Eubacteriales</taxon>
        <taxon>Oscillospiraceae</taxon>
        <taxon>Pseudobacteroides</taxon>
    </lineage>
</organism>
<dbReference type="RefSeq" id="WP_036940300.1">
    <property type="nucleotide sequence ID" value="NZ_JQKC01000013.1"/>
</dbReference>
<evidence type="ECO:0000313" key="1">
    <source>
        <dbReference type="EMBL" id="KNY25695.1"/>
    </source>
</evidence>